<feature type="non-terminal residue" evidence="2">
    <location>
        <position position="109"/>
    </location>
</feature>
<sequence length="109" mass="12372">MSNNNVNRDSLASVNVQPHQGRQSYTISDRKKISVGEVDSFFEEELKECRAWIKPEKVNNMHKLVDPTTGERLPKNSRVKIAWKFSYVCHRAGAQQIRKDRVAGGSSGK</sequence>
<evidence type="ECO:0000256" key="1">
    <source>
        <dbReference type="SAM" id="MobiDB-lite"/>
    </source>
</evidence>
<comment type="caution">
    <text evidence="2">The sequence shown here is derived from an EMBL/GenBank/DDBJ whole genome shotgun (WGS) entry which is preliminary data.</text>
</comment>
<protein>
    <submittedName>
        <fullName evidence="2">Uncharacterized protein</fullName>
    </submittedName>
</protein>
<feature type="region of interest" description="Disordered" evidence="1">
    <location>
        <begin position="1"/>
        <end position="28"/>
    </location>
</feature>
<dbReference type="AlphaFoldDB" id="A0AAD7UPT8"/>
<dbReference type="RefSeq" id="XP_058336113.1">
    <property type="nucleotide sequence ID" value="XM_058493121.1"/>
</dbReference>
<name>A0AAD7UPT8_9FUNG</name>
<dbReference type="Proteomes" id="UP001234581">
    <property type="component" value="Unassembled WGS sequence"/>
</dbReference>
<keyword evidence="3" id="KW-1185">Reference proteome</keyword>
<gene>
    <name evidence="2" type="ORF">O0I10_013354</name>
</gene>
<reference evidence="2 3" key="1">
    <citation type="submission" date="2023-03" db="EMBL/GenBank/DDBJ databases">
        <title>Genome sequence of Lichtheimia ornata CBS 291.66.</title>
        <authorList>
            <person name="Mohabir J.T."/>
            <person name="Shea T.P."/>
            <person name="Kurbessoian T."/>
            <person name="Berby B."/>
            <person name="Fontaine J."/>
            <person name="Livny J."/>
            <person name="Gnirke A."/>
            <person name="Stajich J.E."/>
            <person name="Cuomo C.A."/>
        </authorList>
    </citation>
    <scope>NUCLEOTIDE SEQUENCE [LARGE SCALE GENOMIC DNA]</scope>
    <source>
        <strain evidence="2">CBS 291.66</strain>
    </source>
</reference>
<evidence type="ECO:0000313" key="2">
    <source>
        <dbReference type="EMBL" id="KAJ8651198.1"/>
    </source>
</evidence>
<evidence type="ECO:0000313" key="3">
    <source>
        <dbReference type="Proteomes" id="UP001234581"/>
    </source>
</evidence>
<dbReference type="EMBL" id="JARTCD010000535">
    <property type="protein sequence ID" value="KAJ8651198.1"/>
    <property type="molecule type" value="Genomic_DNA"/>
</dbReference>
<organism evidence="2 3">
    <name type="scientific">Lichtheimia ornata</name>
    <dbReference type="NCBI Taxonomy" id="688661"/>
    <lineage>
        <taxon>Eukaryota</taxon>
        <taxon>Fungi</taxon>
        <taxon>Fungi incertae sedis</taxon>
        <taxon>Mucoromycota</taxon>
        <taxon>Mucoromycotina</taxon>
        <taxon>Mucoromycetes</taxon>
        <taxon>Mucorales</taxon>
        <taxon>Lichtheimiaceae</taxon>
        <taxon>Lichtheimia</taxon>
    </lineage>
</organism>
<dbReference type="GeneID" id="83220578"/>
<accession>A0AAD7UPT8</accession>
<proteinExistence type="predicted"/>
<feature type="compositionally biased region" description="Polar residues" evidence="1">
    <location>
        <begin position="1"/>
        <end position="27"/>
    </location>
</feature>